<keyword evidence="5" id="KW-0312">Gluconeogenesis</keyword>
<dbReference type="InterPro" id="IPR000089">
    <property type="entry name" value="Biotin_lipoyl"/>
</dbReference>
<keyword evidence="9 13" id="KW-0067">ATP-binding</keyword>
<feature type="binding site" evidence="16">
    <location>
        <position position="802"/>
    </location>
    <ligand>
        <name>Mn(2+)</name>
        <dbReference type="ChEBI" id="CHEBI:29035"/>
    </ligand>
</feature>
<keyword evidence="8 13" id="KW-0547">Nucleotide-binding</keyword>
<dbReference type="PROSITE" id="PS50968">
    <property type="entry name" value="BIOTINYL_LIPOYL"/>
    <property type="match status" value="1"/>
</dbReference>
<feature type="binding site" evidence="15">
    <location>
        <position position="172"/>
    </location>
    <ligand>
        <name>ATP</name>
        <dbReference type="ChEBI" id="CHEBI:30616"/>
    </ligand>
</feature>
<dbReference type="GO" id="GO:0005524">
    <property type="term" value="F:ATP binding"/>
    <property type="evidence" value="ECO:0007669"/>
    <property type="project" value="UniProtKB-UniRule"/>
</dbReference>
<dbReference type="InterPro" id="IPR013785">
    <property type="entry name" value="Aldolase_TIM"/>
</dbReference>
<dbReference type="InterPro" id="IPR016185">
    <property type="entry name" value="PreATP-grasp_dom_sf"/>
</dbReference>
<dbReference type="InterPro" id="IPR011054">
    <property type="entry name" value="Rudment_hybrid_motif"/>
</dbReference>
<feature type="binding site" evidence="15">
    <location>
        <position position="675"/>
    </location>
    <ligand>
        <name>substrate</name>
    </ligand>
</feature>
<protein>
    <recommendedName>
        <fullName evidence="4 13">Pyruvate carboxylase</fullName>
        <ecNumber evidence="4 13">6.4.1.1</ecNumber>
    </recommendedName>
</protein>
<evidence type="ECO:0000256" key="2">
    <source>
        <dbReference type="ARBA" id="ARBA00002380"/>
    </source>
</evidence>
<evidence type="ECO:0000259" key="20">
    <source>
        <dbReference type="PROSITE" id="PS50979"/>
    </source>
</evidence>
<gene>
    <name evidence="22" type="ORF">MKK02DRAFT_33935</name>
</gene>
<dbReference type="InterPro" id="IPR011764">
    <property type="entry name" value="Biotin_carboxylation_dom"/>
</dbReference>
<keyword evidence="23" id="KW-1185">Reference proteome</keyword>
<feature type="binding site" evidence="15">
    <location>
        <position position="256"/>
    </location>
    <ligand>
        <name>ATP</name>
        <dbReference type="ChEBI" id="CHEBI:30616"/>
    </ligand>
</feature>
<comment type="function">
    <text evidence="2">Pyruvate carboxylase catalyzes a 2-step reaction, involving the ATP-dependent carboxylation of the covalently attached biotin in the first step and the transfer of the carboxyl group to pyruvate in the second.</text>
</comment>
<evidence type="ECO:0000256" key="16">
    <source>
        <dbReference type="PIRSR" id="PIRSR001594-3"/>
    </source>
</evidence>
<evidence type="ECO:0000256" key="8">
    <source>
        <dbReference type="ARBA" id="ARBA00022741"/>
    </source>
</evidence>
<evidence type="ECO:0000256" key="10">
    <source>
        <dbReference type="ARBA" id="ARBA00023267"/>
    </source>
</evidence>
<dbReference type="InterPro" id="IPR003379">
    <property type="entry name" value="Carboxylase_cons_dom"/>
</dbReference>
<feature type="modified residue" description="N6-biotinyllysine" evidence="17">
    <location>
        <position position="1173"/>
    </location>
</feature>
<dbReference type="InterPro" id="IPR000891">
    <property type="entry name" value="PYR_CT"/>
</dbReference>
<dbReference type="AlphaFoldDB" id="A0AA38HAI2"/>
<dbReference type="PROSITE" id="PS00867">
    <property type="entry name" value="CPSASE_2"/>
    <property type="match status" value="1"/>
</dbReference>
<feature type="binding site" evidence="16">
    <location>
        <position position="603"/>
    </location>
    <ligand>
        <name>Mn(2+)</name>
        <dbReference type="ChEBI" id="CHEBI:29035"/>
    </ligand>
</feature>
<dbReference type="PROSITE" id="PS50975">
    <property type="entry name" value="ATP_GRASP"/>
    <property type="match status" value="1"/>
</dbReference>
<dbReference type="PROSITE" id="PS50979">
    <property type="entry name" value="BC"/>
    <property type="match status" value="1"/>
</dbReference>
<dbReference type="FunFam" id="3.40.50.20:FF:000010">
    <property type="entry name" value="Propionyl-CoA carboxylase subunit alpha"/>
    <property type="match status" value="1"/>
</dbReference>
<dbReference type="SUPFAM" id="SSF52440">
    <property type="entry name" value="PreATP-grasp domain"/>
    <property type="match status" value="1"/>
</dbReference>
<dbReference type="Gene3D" id="2.40.50.100">
    <property type="match status" value="1"/>
</dbReference>
<dbReference type="NCBIfam" id="NF009554">
    <property type="entry name" value="PRK12999.1"/>
    <property type="match status" value="1"/>
</dbReference>
<dbReference type="SUPFAM" id="SSF51569">
    <property type="entry name" value="Aldolase"/>
    <property type="match status" value="1"/>
</dbReference>
<keyword evidence="7 16" id="KW-0479">Metal-binding</keyword>
<evidence type="ECO:0000259" key="19">
    <source>
        <dbReference type="PROSITE" id="PS50975"/>
    </source>
</evidence>
<evidence type="ECO:0000256" key="17">
    <source>
        <dbReference type="PIRSR" id="PIRSR001594-4"/>
    </source>
</evidence>
<dbReference type="PROSITE" id="PS50991">
    <property type="entry name" value="PYR_CT"/>
    <property type="match status" value="1"/>
</dbReference>
<dbReference type="GO" id="GO:0004736">
    <property type="term" value="F:pyruvate carboxylase activity"/>
    <property type="evidence" value="ECO:0007669"/>
    <property type="project" value="UniProtKB-EC"/>
</dbReference>
<dbReference type="CDD" id="cd07937">
    <property type="entry name" value="DRE_TIM_PC_TC_5S"/>
    <property type="match status" value="1"/>
</dbReference>
<dbReference type="FunFam" id="3.30.1490.20:FF:000018">
    <property type="entry name" value="Biotin carboxylase"/>
    <property type="match status" value="1"/>
</dbReference>
<dbReference type="NCBIfam" id="NF006761">
    <property type="entry name" value="PRK09282.1"/>
    <property type="match status" value="1"/>
</dbReference>
<comment type="pathway">
    <text evidence="3">Carbohydrate biosynthesis; gluconeogenesis.</text>
</comment>
<dbReference type="SUPFAM" id="SSF89000">
    <property type="entry name" value="post-HMGL domain-like"/>
    <property type="match status" value="1"/>
</dbReference>
<reference evidence="22" key="1">
    <citation type="journal article" date="2022" name="G3 (Bethesda)">
        <title>High quality genome of the basidiomycete yeast Dioszegia hungarica PDD-24b-2 isolated from cloud water.</title>
        <authorList>
            <person name="Jarrige D."/>
            <person name="Haridas S."/>
            <person name="Bleykasten-Grosshans C."/>
            <person name="Joly M."/>
            <person name="Nadalig T."/>
            <person name="Sancelme M."/>
            <person name="Vuilleumier S."/>
            <person name="Grigoriev I.V."/>
            <person name="Amato P."/>
            <person name="Bringel F."/>
        </authorList>
    </citation>
    <scope>NUCLEOTIDE SEQUENCE</scope>
    <source>
        <strain evidence="22">PDD-24b-2</strain>
    </source>
</reference>
<feature type="domain" description="Biotin carboxylation" evidence="20">
    <location>
        <begin position="56"/>
        <end position="506"/>
    </location>
</feature>
<evidence type="ECO:0000256" key="4">
    <source>
        <dbReference type="ARBA" id="ARBA00013057"/>
    </source>
</evidence>
<feature type="domain" description="Pyruvate carboxyltransferase" evidence="21">
    <location>
        <begin position="594"/>
        <end position="863"/>
    </location>
</feature>
<dbReference type="GO" id="GO:0046872">
    <property type="term" value="F:metal ion binding"/>
    <property type="evidence" value="ECO:0007669"/>
    <property type="project" value="UniProtKB-KW"/>
</dbReference>
<evidence type="ECO:0000259" key="21">
    <source>
        <dbReference type="PROSITE" id="PS50991"/>
    </source>
</evidence>
<dbReference type="GeneID" id="77728024"/>
<proteinExistence type="predicted"/>
<feature type="binding site" evidence="16">
    <location>
        <position position="804"/>
    </location>
    <ligand>
        <name>Mn(2+)</name>
        <dbReference type="ChEBI" id="CHEBI:29035"/>
    </ligand>
</feature>
<sequence length="1208" mass="132043">MSTAQSILAGSSTHNQIEAWASHLGADQSVPGTPGVGAVPNSIISMRKKQAGHSGPLKKVLVANRGEIAIRVFRTAHELAMSTVAIYSHEDRLGAHRYKSDESYLVGKGMTPVAAYLAQDDIIRVALEHGVDMIHPGYGFLSENASFAKKVEDAGIAFIGPRPETIDSLGDKTKARTLAMKTQVPVVPGTPGPVDTYQDGAAFIEEYGFPVIIKAAMGGGGRGMRVVRDKESFKENFERAVSEAKSAFGDGTVFIERFLDHPRHIEVQLLADGEGNCVHLFERDCSVQRRHQKVVEVAPAPHLDEPVRQAILNDALKLARAVGYRNAGTAEFLVDQQGRHYFIEINPRIQVEHTITEEITGIDIVAAQIQIAAGVTLEQLGLTQENIHRRGFAIQCRITTEDAAAGFQPDTGKIEVYRSAGGNGVRLDASSGYAGAQITPHYDSLLVKCSVSGATYEVARRKMLRALVEFRIRGVKTNIPFLIRLLTHPVFESGKTWTTFIDDTPELFKLVQSQNRAQKLLAYLGDVAVNGSSIMGQMGEPGLKTEAMIPVIVDNNDSSKVVDTSVPCENGWRNIIVNEGPEAFAKAIRGYKGCLIMDTTWRDAHQSLLATRMRTVDMANIARETSHALQNAYSLECWGGATFDVAMRFLYEDPWDRLRTLRKLVPNIPLQALVRGANAVGYTSYPDNAIYEFSKKAVEAGLDIFRVFDSLNYFENMKLGIDAAKKAGGVVEGTICYSGDVANPKKTKYTLQYYLDLTKQLVDEGIHVLGIKDMAGLLKPQAATMLIGAIRKEYPDLPIHVHSHDTAGIAAASMIACAIAGADVVDVAIDDLSGLTSQPAMGAVCIALEQSGLGTGISHENIQALNSYWSQIRVLYKCFEANVRASDSGVFDHEMPGGQYTNLQFQASQLGLGTQWIEIKKKYIEANQLCGDIIKVTPSSKTVGDFAQFMVSNNLSKQDVIDRASSLDFPQSVVEFFQGYLGQPYGGFPEPLRSNIIRDKARIDKRPGLEMKPLDFKKIKEELRERFGSHISDYDVSSYCMYPKVFEEYQGFVEKYGDLSVVPTRFFLGKPEIGEELTISIEQGKTLTIKLLAVGTLNTDKGTREVFFELNGETRAVVIQDTNAAIEHVSREKASSDPGSVGSPMSGVVIDVRVKEGQEVKAGDPLCVLSAMKMESVVSSPVSGKVKRVLVKESDSIAQGDLTVEITH</sequence>
<dbReference type="RefSeq" id="XP_052946609.1">
    <property type="nucleotide sequence ID" value="XM_053088819.1"/>
</dbReference>
<dbReference type="SUPFAM" id="SSF51230">
    <property type="entry name" value="Single hybrid motif"/>
    <property type="match status" value="1"/>
</dbReference>
<comment type="catalytic activity">
    <reaction evidence="12 13">
        <text>hydrogencarbonate + pyruvate + ATP = oxaloacetate + ADP + phosphate + H(+)</text>
        <dbReference type="Rhea" id="RHEA:20844"/>
        <dbReference type="ChEBI" id="CHEBI:15361"/>
        <dbReference type="ChEBI" id="CHEBI:15378"/>
        <dbReference type="ChEBI" id="CHEBI:16452"/>
        <dbReference type="ChEBI" id="CHEBI:17544"/>
        <dbReference type="ChEBI" id="CHEBI:30616"/>
        <dbReference type="ChEBI" id="CHEBI:43474"/>
        <dbReference type="ChEBI" id="CHEBI:456216"/>
        <dbReference type="EC" id="6.4.1.1"/>
    </reaction>
</comment>
<dbReference type="Pfam" id="PF00364">
    <property type="entry name" value="Biotin_lipoyl"/>
    <property type="match status" value="1"/>
</dbReference>
<evidence type="ECO:0000256" key="9">
    <source>
        <dbReference type="ARBA" id="ARBA00022840"/>
    </source>
</evidence>
<evidence type="ECO:0000256" key="11">
    <source>
        <dbReference type="ARBA" id="ARBA00023268"/>
    </source>
</evidence>
<feature type="binding site" evidence="15">
    <location>
        <position position="937"/>
    </location>
    <ligand>
        <name>substrate</name>
    </ligand>
</feature>
<evidence type="ECO:0000256" key="5">
    <source>
        <dbReference type="ARBA" id="ARBA00022432"/>
    </source>
</evidence>
<dbReference type="FunFam" id="3.20.20.70:FF:000033">
    <property type="entry name" value="Pyruvate carboxylase"/>
    <property type="match status" value="1"/>
</dbReference>
<evidence type="ECO:0000313" key="22">
    <source>
        <dbReference type="EMBL" id="KAI9636832.1"/>
    </source>
</evidence>
<keyword evidence="6 13" id="KW-0436">Ligase</keyword>
<dbReference type="InterPro" id="IPR005479">
    <property type="entry name" value="CPAse_ATP-bd"/>
</dbReference>
<comment type="cofactor">
    <cofactor evidence="1 13">
        <name>biotin</name>
        <dbReference type="ChEBI" id="CHEBI:57586"/>
    </cofactor>
</comment>
<name>A0AA38HAI2_9TREE</name>
<dbReference type="SMART" id="SM00878">
    <property type="entry name" value="Biotin_carb_C"/>
    <property type="match status" value="1"/>
</dbReference>
<evidence type="ECO:0000313" key="23">
    <source>
        <dbReference type="Proteomes" id="UP001164286"/>
    </source>
</evidence>
<dbReference type="InterPro" id="IPR055268">
    <property type="entry name" value="PCB-like"/>
</dbReference>
<dbReference type="InterPro" id="IPR011053">
    <property type="entry name" value="Single_hybrid_motif"/>
</dbReference>
<dbReference type="InterPro" id="IPR011761">
    <property type="entry name" value="ATP-grasp"/>
</dbReference>
<feature type="binding site" evidence="15">
    <location>
        <position position="291"/>
    </location>
    <ligand>
        <name>ATP</name>
        <dbReference type="ChEBI" id="CHEBI:30616"/>
    </ligand>
</feature>
<feature type="active site" evidence="14">
    <location>
        <position position="348"/>
    </location>
</feature>
<evidence type="ECO:0000256" key="3">
    <source>
        <dbReference type="ARBA" id="ARBA00004742"/>
    </source>
</evidence>
<comment type="function">
    <text evidence="13">Catalyzes a 2-step reaction, involving the ATP-dependent carboxylation of the covalently attached biotin in the first step and the transfer of the carboxyl group to pyruvate in the second.</text>
</comment>
<keyword evidence="10 13" id="KW-0092">Biotin</keyword>
<dbReference type="InterPro" id="IPR005481">
    <property type="entry name" value="BC-like_N"/>
</dbReference>
<feature type="modified residue" description="N6-carboxylysine" evidence="17">
    <location>
        <position position="772"/>
    </location>
</feature>
<dbReference type="PROSITE" id="PS00188">
    <property type="entry name" value="BIOTIN"/>
    <property type="match status" value="1"/>
</dbReference>
<dbReference type="SUPFAM" id="SSF56059">
    <property type="entry name" value="Glutathione synthetase ATP-binding domain-like"/>
    <property type="match status" value="1"/>
</dbReference>
<dbReference type="PANTHER" id="PTHR43778:SF2">
    <property type="entry name" value="PYRUVATE CARBOXYLASE, MITOCHONDRIAL"/>
    <property type="match status" value="1"/>
</dbReference>
<dbReference type="Pfam" id="PF02785">
    <property type="entry name" value="Biotin_carb_C"/>
    <property type="match status" value="1"/>
</dbReference>
<evidence type="ECO:0000256" key="13">
    <source>
        <dbReference type="PIRNR" id="PIRNR001594"/>
    </source>
</evidence>
<evidence type="ECO:0000256" key="15">
    <source>
        <dbReference type="PIRSR" id="PIRSR001594-2"/>
    </source>
</evidence>
<comment type="caution">
    <text evidence="22">The sequence shown here is derived from an EMBL/GenBank/DDBJ whole genome shotgun (WGS) entry which is preliminary data.</text>
</comment>
<organism evidence="22 23">
    <name type="scientific">Dioszegia hungarica</name>
    <dbReference type="NCBI Taxonomy" id="4972"/>
    <lineage>
        <taxon>Eukaryota</taxon>
        <taxon>Fungi</taxon>
        <taxon>Dikarya</taxon>
        <taxon>Basidiomycota</taxon>
        <taxon>Agaricomycotina</taxon>
        <taxon>Tremellomycetes</taxon>
        <taxon>Tremellales</taxon>
        <taxon>Bulleribasidiaceae</taxon>
        <taxon>Dioszegia</taxon>
    </lineage>
</organism>
<dbReference type="Proteomes" id="UP001164286">
    <property type="component" value="Unassembled WGS sequence"/>
</dbReference>
<dbReference type="InterPro" id="IPR005930">
    <property type="entry name" value="Pyruv_COase"/>
</dbReference>
<keyword evidence="11" id="KW-0511">Multifunctional enzyme</keyword>
<dbReference type="Pfam" id="PF02786">
    <property type="entry name" value="CPSase_L_D2"/>
    <property type="match status" value="1"/>
</dbReference>
<dbReference type="PANTHER" id="PTHR43778">
    <property type="entry name" value="PYRUVATE CARBOXYLASE"/>
    <property type="match status" value="1"/>
</dbReference>
<dbReference type="Gene3D" id="3.30.470.20">
    <property type="entry name" value="ATP-grasp fold, B domain"/>
    <property type="match status" value="1"/>
</dbReference>
<dbReference type="PROSITE" id="PS00866">
    <property type="entry name" value="CPSASE_1"/>
    <property type="match status" value="1"/>
</dbReference>
<dbReference type="NCBIfam" id="TIGR01235">
    <property type="entry name" value="pyruv_carbox"/>
    <property type="match status" value="1"/>
</dbReference>
<dbReference type="InterPro" id="IPR001882">
    <property type="entry name" value="Biotin_BS"/>
</dbReference>
<dbReference type="Pfam" id="PF00289">
    <property type="entry name" value="Biotin_carb_N"/>
    <property type="match status" value="1"/>
</dbReference>
<evidence type="ECO:0000256" key="7">
    <source>
        <dbReference type="ARBA" id="ARBA00022723"/>
    </source>
</evidence>
<dbReference type="FunFam" id="3.30.470.20:FF:000012">
    <property type="entry name" value="Pyruvate carboxylase"/>
    <property type="match status" value="1"/>
</dbReference>
<dbReference type="PIRSF" id="PIRSF001594">
    <property type="entry name" value="Pyruv_carbox"/>
    <property type="match status" value="1"/>
</dbReference>
<feature type="domain" description="ATP-grasp" evidence="19">
    <location>
        <begin position="176"/>
        <end position="373"/>
    </location>
</feature>
<dbReference type="Pfam" id="PF00682">
    <property type="entry name" value="HMGL-like"/>
    <property type="match status" value="1"/>
</dbReference>
<evidence type="ECO:0000256" key="6">
    <source>
        <dbReference type="ARBA" id="ARBA00022598"/>
    </source>
</evidence>
<dbReference type="Gene3D" id="3.20.20.70">
    <property type="entry name" value="Aldolase class I"/>
    <property type="match status" value="1"/>
</dbReference>
<dbReference type="GO" id="GO:0006094">
    <property type="term" value="P:gluconeogenesis"/>
    <property type="evidence" value="ECO:0007669"/>
    <property type="project" value="UniProtKB-KW"/>
</dbReference>
<feature type="binding site" description="via carbamate group" evidence="16">
    <location>
        <position position="772"/>
    </location>
    <ligand>
        <name>Mn(2+)</name>
        <dbReference type="ChEBI" id="CHEBI:29035"/>
    </ligand>
</feature>
<dbReference type="FunFam" id="2.40.50.100:FF:000003">
    <property type="entry name" value="Acetyl-CoA carboxylase biotin carboxyl carrier protein"/>
    <property type="match status" value="1"/>
</dbReference>
<dbReference type="SUPFAM" id="SSF51246">
    <property type="entry name" value="Rudiment single hybrid motif"/>
    <property type="match status" value="1"/>
</dbReference>
<dbReference type="GO" id="GO:0005737">
    <property type="term" value="C:cytoplasm"/>
    <property type="evidence" value="ECO:0007669"/>
    <property type="project" value="TreeGrafter"/>
</dbReference>
<dbReference type="InterPro" id="IPR005482">
    <property type="entry name" value="Biotin_COase_C"/>
</dbReference>
<evidence type="ECO:0000259" key="18">
    <source>
        <dbReference type="PROSITE" id="PS50968"/>
    </source>
</evidence>
<evidence type="ECO:0000256" key="12">
    <source>
        <dbReference type="ARBA" id="ARBA00049382"/>
    </source>
</evidence>
<feature type="domain" description="Lipoyl-binding" evidence="18">
    <location>
        <begin position="1132"/>
        <end position="1207"/>
    </location>
</feature>
<dbReference type="EC" id="6.4.1.1" evidence="4 13"/>
<evidence type="ECO:0000256" key="1">
    <source>
        <dbReference type="ARBA" id="ARBA00001953"/>
    </source>
</evidence>
<dbReference type="Pfam" id="PF02436">
    <property type="entry name" value="PYC_OADA"/>
    <property type="match status" value="1"/>
</dbReference>
<accession>A0AA38HAI2</accession>
<dbReference type="CDD" id="cd06850">
    <property type="entry name" value="biotinyl_domain"/>
    <property type="match status" value="1"/>
</dbReference>
<evidence type="ECO:0000256" key="14">
    <source>
        <dbReference type="PIRSR" id="PIRSR001594-1"/>
    </source>
</evidence>
<dbReference type="EMBL" id="JAKWFO010000005">
    <property type="protein sequence ID" value="KAI9636832.1"/>
    <property type="molecule type" value="Genomic_DNA"/>
</dbReference>